<dbReference type="OrthoDB" id="5296237at2"/>
<keyword evidence="2" id="KW-1185">Reference proteome</keyword>
<sequence>MFEIVQTAEFMAWLGDLADIRARQRILQRIDRARAGLLGDVKYFDGIGEMRIDHGPGYRLYFIRHGSRLIILLCGGDKSTQHRDIRRALQLAKEK</sequence>
<dbReference type="PIRSF" id="PIRSF028744">
    <property type="entry name" value="Addict_mod_HI1419"/>
    <property type="match status" value="1"/>
</dbReference>
<comment type="caution">
    <text evidence="1">The sequence shown here is derived from an EMBL/GenBank/DDBJ whole genome shotgun (WGS) entry which is preliminary data.</text>
</comment>
<dbReference type="Proteomes" id="UP000241229">
    <property type="component" value="Unassembled WGS sequence"/>
</dbReference>
<dbReference type="Pfam" id="PF05973">
    <property type="entry name" value="Gp49"/>
    <property type="match status" value="1"/>
</dbReference>
<dbReference type="EMBL" id="PXYK01000019">
    <property type="protein sequence ID" value="PSJ57050.1"/>
    <property type="molecule type" value="Genomic_DNA"/>
</dbReference>
<accession>A0A2P7S3J9</accession>
<dbReference type="PANTHER" id="PTHR41791:SF1">
    <property type="entry name" value="SSL7039 PROTEIN"/>
    <property type="match status" value="1"/>
</dbReference>
<dbReference type="PANTHER" id="PTHR41791">
    <property type="entry name" value="SSL7039 PROTEIN"/>
    <property type="match status" value="1"/>
</dbReference>
<dbReference type="AlphaFoldDB" id="A0A2P7S3J9"/>
<name>A0A2P7S3J9_9HYPH</name>
<reference evidence="1 2" key="1">
    <citation type="submission" date="2018-03" db="EMBL/GenBank/DDBJ databases">
        <title>The draft genome of Mesorhizobium sp. 6GN-30.</title>
        <authorList>
            <person name="Liu L."/>
            <person name="Li L."/>
            <person name="Wang T."/>
            <person name="Zhang X."/>
            <person name="Liang L."/>
        </authorList>
    </citation>
    <scope>NUCLEOTIDE SEQUENCE [LARGE SCALE GENOMIC DNA]</scope>
    <source>
        <strain evidence="1 2">6GN30</strain>
    </source>
</reference>
<protein>
    <submittedName>
        <fullName evidence="1">Addiction module antitoxin RelB</fullName>
    </submittedName>
</protein>
<dbReference type="InterPro" id="IPR009241">
    <property type="entry name" value="HigB-like"/>
</dbReference>
<dbReference type="NCBIfam" id="TIGR02683">
    <property type="entry name" value="upstrm_HI1419"/>
    <property type="match status" value="1"/>
</dbReference>
<gene>
    <name evidence="1" type="ORF">C7I84_19460</name>
</gene>
<evidence type="ECO:0000313" key="1">
    <source>
        <dbReference type="EMBL" id="PSJ57050.1"/>
    </source>
</evidence>
<evidence type="ECO:0000313" key="2">
    <source>
        <dbReference type="Proteomes" id="UP000241229"/>
    </source>
</evidence>
<organism evidence="1 2">
    <name type="scientific">Kumtagia ephedrae</name>
    <dbReference type="NCBI Taxonomy" id="2116701"/>
    <lineage>
        <taxon>Bacteria</taxon>
        <taxon>Pseudomonadati</taxon>
        <taxon>Pseudomonadota</taxon>
        <taxon>Alphaproteobacteria</taxon>
        <taxon>Hyphomicrobiales</taxon>
        <taxon>Phyllobacteriaceae</taxon>
        <taxon>Kumtagia</taxon>
    </lineage>
</organism>
<dbReference type="InterPro" id="IPR014056">
    <property type="entry name" value="TypeIITA-like_toxin_pred"/>
</dbReference>
<dbReference type="RefSeq" id="WP_106773877.1">
    <property type="nucleotide sequence ID" value="NZ_PXYK01000019.1"/>
</dbReference>
<proteinExistence type="predicted"/>